<reference evidence="1" key="1">
    <citation type="submission" date="2015-05" db="EMBL/GenBank/DDBJ databases">
        <title>The Mitochondrial Genome of the Moss Brachythecium rivulare (Hypnales, Brachytheciaceae).</title>
        <authorList>
            <person name="Goryunov D.V."/>
            <person name="Logacheva M.D."/>
            <person name="Ignatov M.S."/>
            <person name="Milyutina I.A."/>
            <person name="Troitsky A.V."/>
        </authorList>
    </citation>
    <scope>NUCLEOTIDE SEQUENCE</scope>
</reference>
<evidence type="ECO:0000313" key="1">
    <source>
        <dbReference type="EMBL" id="ALK03339.1"/>
    </source>
</evidence>
<proteinExistence type="predicted"/>
<protein>
    <submittedName>
        <fullName evidence="1">Uncharacterized protein</fullName>
    </submittedName>
</protein>
<dbReference type="AlphaFoldDB" id="A0A1B0TFS1"/>
<gene>
    <name evidence="1" type="primary">ORF134</name>
</gene>
<keyword evidence="1" id="KW-0496">Mitochondrion</keyword>
<dbReference type="GeneID" id="29078255"/>
<organism evidence="1">
    <name type="scientific">Brachythecium rivulare</name>
    <dbReference type="NCBI Taxonomy" id="90277"/>
    <lineage>
        <taxon>Eukaryota</taxon>
        <taxon>Viridiplantae</taxon>
        <taxon>Streptophyta</taxon>
        <taxon>Embryophyta</taxon>
        <taxon>Bryophyta</taxon>
        <taxon>Bryophytina</taxon>
        <taxon>Bryopsida</taxon>
        <taxon>Bryidae</taxon>
        <taxon>Hypnanae</taxon>
        <taxon>Hypnales</taxon>
        <taxon>Brachytheciaceae</taxon>
        <taxon>Brachythecium</taxon>
    </lineage>
</organism>
<geneLocation type="mitochondrion" evidence="1"/>
<dbReference type="RefSeq" id="YP_009300637.1">
    <property type="nucleotide sequence ID" value="NC_031212.1"/>
</dbReference>
<dbReference type="EMBL" id="KR732319">
    <property type="protein sequence ID" value="ALK03339.1"/>
    <property type="molecule type" value="Genomic_DNA"/>
</dbReference>
<accession>A0A1B0TFS1</accession>
<name>A0A1B0TFS1_9BRYO</name>
<sequence>MPLAMSCLFPTTGGAWRQLPRHKHRAKGVLLGNSSEANRSGERGEKVVKVASLSTLEVSTEMNRGMSIPPLWLTYHWAFLETRTRWRVLECPSRAHAYSYGVIITTSPSASRHSGTCNRPKVPFQPPIYCPHNGWANHKVRARTL</sequence>